<protein>
    <recommendedName>
        <fullName evidence="3">Parkin coregulated</fullName>
    </recommendedName>
</protein>
<dbReference type="PANTHER" id="PTHR21207">
    <property type="entry name" value="PARKIN COREGULATED GENE PROTEIN PARK2 COREGULATED"/>
    <property type="match status" value="1"/>
</dbReference>
<accession>A0ABD0XTE7</accession>
<sequence>TDIRCLNYECVLPVFFEGLCDGQHPYPYYAEWGLYDLLLCGKGKIVQTIPYIIQPIRKALRTKNKEVIVRTLEALQLFVLVDPMAGPSLVPYFKSILPLVNAYKNVYPKSGDELTYSGRKISGIAEEVNETLELLEKKGGPDAFINIKYCIPTYESINRFD</sequence>
<dbReference type="Proteomes" id="UP001558652">
    <property type="component" value="Unassembled WGS sequence"/>
</dbReference>
<evidence type="ECO:0008006" key="3">
    <source>
        <dbReference type="Google" id="ProtNLM"/>
    </source>
</evidence>
<dbReference type="Pfam" id="PF10274">
    <property type="entry name" value="ParcG"/>
    <property type="match status" value="1"/>
</dbReference>
<dbReference type="InterPro" id="IPR016024">
    <property type="entry name" value="ARM-type_fold"/>
</dbReference>
<organism evidence="1 2">
    <name type="scientific">Ranatra chinensis</name>
    <dbReference type="NCBI Taxonomy" id="642074"/>
    <lineage>
        <taxon>Eukaryota</taxon>
        <taxon>Metazoa</taxon>
        <taxon>Ecdysozoa</taxon>
        <taxon>Arthropoda</taxon>
        <taxon>Hexapoda</taxon>
        <taxon>Insecta</taxon>
        <taxon>Pterygota</taxon>
        <taxon>Neoptera</taxon>
        <taxon>Paraneoptera</taxon>
        <taxon>Hemiptera</taxon>
        <taxon>Heteroptera</taxon>
        <taxon>Panheteroptera</taxon>
        <taxon>Nepomorpha</taxon>
        <taxon>Nepidae</taxon>
        <taxon>Ranatrinae</taxon>
        <taxon>Ranatra</taxon>
    </lineage>
</organism>
<dbReference type="InterPro" id="IPR019399">
    <property type="entry name" value="Parkin_co-regulated_protein"/>
</dbReference>
<dbReference type="AlphaFoldDB" id="A0ABD0XTE7"/>
<comment type="caution">
    <text evidence="1">The sequence shown here is derived from an EMBL/GenBank/DDBJ whole genome shotgun (WGS) entry which is preliminary data.</text>
</comment>
<evidence type="ECO:0000313" key="2">
    <source>
        <dbReference type="Proteomes" id="UP001558652"/>
    </source>
</evidence>
<proteinExistence type="predicted"/>
<dbReference type="PANTHER" id="PTHR21207:SF2">
    <property type="entry name" value="PARKIN COREGULATED GENE PROTEIN"/>
    <property type="match status" value="1"/>
</dbReference>
<dbReference type="SUPFAM" id="SSF48371">
    <property type="entry name" value="ARM repeat"/>
    <property type="match status" value="1"/>
</dbReference>
<evidence type="ECO:0000313" key="1">
    <source>
        <dbReference type="EMBL" id="KAL1110447.1"/>
    </source>
</evidence>
<dbReference type="EMBL" id="JBFDAA010000022">
    <property type="protein sequence ID" value="KAL1110447.1"/>
    <property type="molecule type" value="Genomic_DNA"/>
</dbReference>
<name>A0ABD0XTE7_9HEMI</name>
<keyword evidence="2" id="KW-1185">Reference proteome</keyword>
<feature type="non-terminal residue" evidence="1">
    <location>
        <position position="1"/>
    </location>
</feature>
<gene>
    <name evidence="1" type="ORF">AAG570_007978</name>
</gene>
<reference evidence="1 2" key="1">
    <citation type="submission" date="2024-07" db="EMBL/GenBank/DDBJ databases">
        <title>Chromosome-level genome assembly of the water stick insect Ranatra chinensis (Heteroptera: Nepidae).</title>
        <authorList>
            <person name="Liu X."/>
        </authorList>
    </citation>
    <scope>NUCLEOTIDE SEQUENCE [LARGE SCALE GENOMIC DNA]</scope>
    <source>
        <strain evidence="1">Cailab_2021Rc</strain>
        <tissue evidence="1">Muscle</tissue>
    </source>
</reference>